<dbReference type="EMBL" id="JBBPEH010000002">
    <property type="protein sequence ID" value="KAK7542724.1"/>
    <property type="molecule type" value="Genomic_DNA"/>
</dbReference>
<evidence type="ECO:0000313" key="1">
    <source>
        <dbReference type="EMBL" id="KAK7542724.1"/>
    </source>
</evidence>
<dbReference type="RefSeq" id="XP_066659017.1">
    <property type="nucleotide sequence ID" value="XM_066799244.1"/>
</dbReference>
<proteinExistence type="predicted"/>
<gene>
    <name evidence="1" type="ORF">J3D65DRAFT_614748</name>
</gene>
<accession>A0ABR1M555</accession>
<dbReference type="GeneID" id="92032150"/>
<name>A0ABR1M555_9PEZI</name>
<evidence type="ECO:0000313" key="2">
    <source>
        <dbReference type="Proteomes" id="UP001360953"/>
    </source>
</evidence>
<reference evidence="1 2" key="1">
    <citation type="submission" date="2024-04" db="EMBL/GenBank/DDBJ databases">
        <title>Phyllosticta paracitricarpa is synonymous to the EU quarantine fungus P. citricarpa based on phylogenomic analyses.</title>
        <authorList>
            <consortium name="Lawrence Berkeley National Laboratory"/>
            <person name="Van ingen-buijs V.A."/>
            <person name="Van westerhoven A.C."/>
            <person name="Haridas S."/>
            <person name="Skiadas P."/>
            <person name="Martin F."/>
            <person name="Groenewald J.Z."/>
            <person name="Crous P.W."/>
            <person name="Seidl M.F."/>
        </authorList>
    </citation>
    <scope>NUCLEOTIDE SEQUENCE [LARGE SCALE GENOMIC DNA]</scope>
    <source>
        <strain evidence="1 2">CPC 17464</strain>
    </source>
</reference>
<keyword evidence="2" id="KW-1185">Reference proteome</keyword>
<dbReference type="Proteomes" id="UP001360953">
    <property type="component" value="Unassembled WGS sequence"/>
</dbReference>
<sequence>MSDYKWPKLESPYDFKAWMRGLKTSLMLEGFWEHVHDDSKVIENDNAWLAKDCEAKILICASLANWYMAVEAGFETENAHTMYNNLVEKFNIVNKVSKYRLYQSWIGLQWDGTYLEDFLAKWIMAVMDCRDAGIEISNEVEVLTFVAMVAKCGNETFEQWAHLKMLQAPKREIPEDVELFRELRELWI</sequence>
<protein>
    <submittedName>
        <fullName evidence="1">Uncharacterized protein</fullName>
    </submittedName>
</protein>
<organism evidence="1 2">
    <name type="scientific">Phyllosticta citribraziliensis</name>
    <dbReference type="NCBI Taxonomy" id="989973"/>
    <lineage>
        <taxon>Eukaryota</taxon>
        <taxon>Fungi</taxon>
        <taxon>Dikarya</taxon>
        <taxon>Ascomycota</taxon>
        <taxon>Pezizomycotina</taxon>
        <taxon>Dothideomycetes</taxon>
        <taxon>Dothideomycetes incertae sedis</taxon>
        <taxon>Botryosphaeriales</taxon>
        <taxon>Phyllostictaceae</taxon>
        <taxon>Phyllosticta</taxon>
    </lineage>
</organism>
<comment type="caution">
    <text evidence="1">The sequence shown here is derived from an EMBL/GenBank/DDBJ whole genome shotgun (WGS) entry which is preliminary data.</text>
</comment>